<evidence type="ECO:0000256" key="1">
    <source>
        <dbReference type="ARBA" id="ARBA00009219"/>
    </source>
</evidence>
<dbReference type="GO" id="GO:0016616">
    <property type="term" value="F:oxidoreductase activity, acting on the CH-OH group of donors, NAD or NADP as acceptor"/>
    <property type="evidence" value="ECO:0007669"/>
    <property type="project" value="InterPro"/>
</dbReference>
<dbReference type="STRING" id="1160509.A0A3N4IQH5"/>
<dbReference type="PANTHER" id="PTHR43245">
    <property type="entry name" value="BIFUNCTIONAL POLYMYXIN RESISTANCE PROTEIN ARNA"/>
    <property type="match status" value="1"/>
</dbReference>
<evidence type="ECO:0000259" key="3">
    <source>
        <dbReference type="Pfam" id="PF01073"/>
    </source>
</evidence>
<evidence type="ECO:0000256" key="2">
    <source>
        <dbReference type="ARBA" id="ARBA00023002"/>
    </source>
</evidence>
<dbReference type="Gene3D" id="3.40.50.720">
    <property type="entry name" value="NAD(P)-binding Rossmann-like Domain"/>
    <property type="match status" value="1"/>
</dbReference>
<dbReference type="Proteomes" id="UP000275078">
    <property type="component" value="Unassembled WGS sequence"/>
</dbReference>
<dbReference type="AlphaFoldDB" id="A0A3N4IQH5"/>
<keyword evidence="5" id="KW-1185">Reference proteome</keyword>
<sequence>MPLTLSTTPILVVGGCGFLGHHIVRLLLDRYPSGTFHVLDLNTSLNRFPGVTYHSGDITNVDAVRAIYDEIKPGVVINTVSPVAGLGKAIYFKVNVEGNKVLLAEAKRAGVKAFVFTSSASVVFNGEFEVRNGDETLPYADPPMDAYNESKALAEKHLLEENDPAGTKTIALRVAGLFGPGDRQLIPGAMKVLRDGKTHFQIGDNENLFDMTYIENAAHAHILAASKLLAQPTTPKTAEVGRVDGEAFFITNGEPVYFWDFMRAIWRRYQNPVNEKFTVMPAGFGMVIGTLAEAASFLTGKEPNFSRFRVKFTTMNRYFNIKKAKVFLDYEPIVSLEEGLRRACDAWDEQEREKGEKKGQ</sequence>
<dbReference type="EMBL" id="ML119649">
    <property type="protein sequence ID" value="RPA86471.1"/>
    <property type="molecule type" value="Genomic_DNA"/>
</dbReference>
<dbReference type="SUPFAM" id="SSF51735">
    <property type="entry name" value="NAD(P)-binding Rossmann-fold domains"/>
    <property type="match status" value="1"/>
</dbReference>
<comment type="similarity">
    <text evidence="1">Belongs to the 3-beta-HSD family.</text>
</comment>
<dbReference type="Pfam" id="PF01073">
    <property type="entry name" value="3Beta_HSD"/>
    <property type="match status" value="1"/>
</dbReference>
<name>A0A3N4IQH5_ASCIM</name>
<evidence type="ECO:0000313" key="5">
    <source>
        <dbReference type="Proteomes" id="UP000275078"/>
    </source>
</evidence>
<keyword evidence="2" id="KW-0560">Oxidoreductase</keyword>
<gene>
    <name evidence="4" type="ORF">BJ508DRAFT_411169</name>
</gene>
<accession>A0A3N4IQH5</accession>
<reference evidence="4 5" key="1">
    <citation type="journal article" date="2018" name="Nat. Ecol. Evol.">
        <title>Pezizomycetes genomes reveal the molecular basis of ectomycorrhizal truffle lifestyle.</title>
        <authorList>
            <person name="Murat C."/>
            <person name="Payen T."/>
            <person name="Noel B."/>
            <person name="Kuo A."/>
            <person name="Morin E."/>
            <person name="Chen J."/>
            <person name="Kohler A."/>
            <person name="Krizsan K."/>
            <person name="Balestrini R."/>
            <person name="Da Silva C."/>
            <person name="Montanini B."/>
            <person name="Hainaut M."/>
            <person name="Levati E."/>
            <person name="Barry K.W."/>
            <person name="Belfiori B."/>
            <person name="Cichocki N."/>
            <person name="Clum A."/>
            <person name="Dockter R.B."/>
            <person name="Fauchery L."/>
            <person name="Guy J."/>
            <person name="Iotti M."/>
            <person name="Le Tacon F."/>
            <person name="Lindquist E.A."/>
            <person name="Lipzen A."/>
            <person name="Malagnac F."/>
            <person name="Mello A."/>
            <person name="Molinier V."/>
            <person name="Miyauchi S."/>
            <person name="Poulain J."/>
            <person name="Riccioni C."/>
            <person name="Rubini A."/>
            <person name="Sitrit Y."/>
            <person name="Splivallo R."/>
            <person name="Traeger S."/>
            <person name="Wang M."/>
            <person name="Zifcakova L."/>
            <person name="Wipf D."/>
            <person name="Zambonelli A."/>
            <person name="Paolocci F."/>
            <person name="Nowrousian M."/>
            <person name="Ottonello S."/>
            <person name="Baldrian P."/>
            <person name="Spatafora J.W."/>
            <person name="Henrissat B."/>
            <person name="Nagy L.G."/>
            <person name="Aury J.M."/>
            <person name="Wincker P."/>
            <person name="Grigoriev I.V."/>
            <person name="Bonfante P."/>
            <person name="Martin F.M."/>
        </authorList>
    </citation>
    <scope>NUCLEOTIDE SEQUENCE [LARGE SCALE GENOMIC DNA]</scope>
    <source>
        <strain evidence="4 5">RN42</strain>
    </source>
</reference>
<dbReference type="InterPro" id="IPR036291">
    <property type="entry name" value="NAD(P)-bd_dom_sf"/>
</dbReference>
<proteinExistence type="inferred from homology"/>
<evidence type="ECO:0000313" key="4">
    <source>
        <dbReference type="EMBL" id="RPA86471.1"/>
    </source>
</evidence>
<dbReference type="InterPro" id="IPR002225">
    <property type="entry name" value="3Beta_OHSteriod_DH/Estase"/>
</dbReference>
<dbReference type="GO" id="GO:0006694">
    <property type="term" value="P:steroid biosynthetic process"/>
    <property type="evidence" value="ECO:0007669"/>
    <property type="project" value="InterPro"/>
</dbReference>
<protein>
    <recommendedName>
        <fullName evidence="3">3-beta hydroxysteroid dehydrogenase/isomerase domain-containing protein</fullName>
    </recommendedName>
</protein>
<feature type="non-terminal residue" evidence="4">
    <location>
        <position position="1"/>
    </location>
</feature>
<dbReference type="InterPro" id="IPR050177">
    <property type="entry name" value="Lipid_A_modif_metabolic_enz"/>
</dbReference>
<organism evidence="4 5">
    <name type="scientific">Ascobolus immersus RN42</name>
    <dbReference type="NCBI Taxonomy" id="1160509"/>
    <lineage>
        <taxon>Eukaryota</taxon>
        <taxon>Fungi</taxon>
        <taxon>Dikarya</taxon>
        <taxon>Ascomycota</taxon>
        <taxon>Pezizomycotina</taxon>
        <taxon>Pezizomycetes</taxon>
        <taxon>Pezizales</taxon>
        <taxon>Ascobolaceae</taxon>
        <taxon>Ascobolus</taxon>
    </lineage>
</organism>
<feature type="domain" description="3-beta hydroxysteroid dehydrogenase/isomerase" evidence="3">
    <location>
        <begin position="11"/>
        <end position="272"/>
    </location>
</feature>
<dbReference type="OrthoDB" id="10058185at2759"/>
<dbReference type="PANTHER" id="PTHR43245:SF51">
    <property type="entry name" value="SHORT CHAIN DEHYDROGENASE_REDUCTASE FAMILY 42E, MEMBER 2"/>
    <property type="match status" value="1"/>
</dbReference>